<dbReference type="Proteomes" id="UP001642540">
    <property type="component" value="Unassembled WGS sequence"/>
</dbReference>
<protein>
    <recommendedName>
        <fullName evidence="3">BTB domain-containing protein</fullName>
    </recommendedName>
</protein>
<sequence length="438" mass="50995">MRPILAHSAKSTEGQCKIGQTSWAQFESSTDGNVSKVSQASSKEVYNFARHLLVYACQFPVKPRTLYHYYVPEMDELQLGRPVLQGSPLFEGPCGTKWQVTTTFIRWIGVTRWVSLYLTRRDKIETSSMNIQCEFRIVDKNRNVLRSMKMKKMITEDNWLNVEVHITFLNLHLESDFAKLLEYNKPQVTVASPKVEPVEMLTKPPETDKTTKEEGNVPTLTKPPFIPSSVFYVEEDDQVAVWYNDVFLVHTSRKLLLEMSNLYNDSVEKWWSRIDIFAADGERPSEPVVWQCLQYLHQRNCEYLHAGSYDEIFELFVFAENMKMDSLQRDCIIELFSRVDCNNAAMHIMFTTEYFNWVSQNTLEQFRTFYRKNIRTITQTDGFKSLLVAEDDSLKDLLVRIAWDPDFSFDSAGSSISGEESDYDMLSDIDEDWQIDND</sequence>
<dbReference type="EMBL" id="CAXLJM020000032">
    <property type="protein sequence ID" value="CAL8100439.1"/>
    <property type="molecule type" value="Genomic_DNA"/>
</dbReference>
<evidence type="ECO:0008006" key="3">
    <source>
        <dbReference type="Google" id="ProtNLM"/>
    </source>
</evidence>
<organism evidence="1 2">
    <name type="scientific">Orchesella dallaii</name>
    <dbReference type="NCBI Taxonomy" id="48710"/>
    <lineage>
        <taxon>Eukaryota</taxon>
        <taxon>Metazoa</taxon>
        <taxon>Ecdysozoa</taxon>
        <taxon>Arthropoda</taxon>
        <taxon>Hexapoda</taxon>
        <taxon>Collembola</taxon>
        <taxon>Entomobryomorpha</taxon>
        <taxon>Entomobryoidea</taxon>
        <taxon>Orchesellidae</taxon>
        <taxon>Orchesellinae</taxon>
        <taxon>Orchesella</taxon>
    </lineage>
</organism>
<evidence type="ECO:0000313" key="2">
    <source>
        <dbReference type="Proteomes" id="UP001642540"/>
    </source>
</evidence>
<keyword evidence="2" id="KW-1185">Reference proteome</keyword>
<evidence type="ECO:0000313" key="1">
    <source>
        <dbReference type="EMBL" id="CAL8100439.1"/>
    </source>
</evidence>
<name>A0ABP1QFI3_9HEXA</name>
<comment type="caution">
    <text evidence="1">The sequence shown here is derived from an EMBL/GenBank/DDBJ whole genome shotgun (WGS) entry which is preliminary data.</text>
</comment>
<accession>A0ABP1QFI3</accession>
<proteinExistence type="predicted"/>
<gene>
    <name evidence="1" type="ORF">ODALV1_LOCUS10544</name>
</gene>
<reference evidence="1 2" key="1">
    <citation type="submission" date="2024-08" db="EMBL/GenBank/DDBJ databases">
        <authorList>
            <person name="Cucini C."/>
            <person name="Frati F."/>
        </authorList>
    </citation>
    <scope>NUCLEOTIDE SEQUENCE [LARGE SCALE GENOMIC DNA]</scope>
</reference>